<dbReference type="Pfam" id="PF06719">
    <property type="entry name" value="AraC_N"/>
    <property type="match status" value="1"/>
</dbReference>
<dbReference type="PROSITE" id="PS01124">
    <property type="entry name" value="HTH_ARAC_FAMILY_2"/>
    <property type="match status" value="1"/>
</dbReference>
<evidence type="ECO:0000256" key="2">
    <source>
        <dbReference type="ARBA" id="ARBA00023125"/>
    </source>
</evidence>
<evidence type="ECO:0000256" key="3">
    <source>
        <dbReference type="ARBA" id="ARBA00023163"/>
    </source>
</evidence>
<organism evidence="5 6">
    <name type="scientific">Pseudoduganella violacea</name>
    <dbReference type="NCBI Taxonomy" id="1715466"/>
    <lineage>
        <taxon>Bacteria</taxon>
        <taxon>Pseudomonadati</taxon>
        <taxon>Pseudomonadota</taxon>
        <taxon>Betaproteobacteria</taxon>
        <taxon>Burkholderiales</taxon>
        <taxon>Oxalobacteraceae</taxon>
        <taxon>Telluria group</taxon>
        <taxon>Pseudoduganella</taxon>
    </lineage>
</organism>
<gene>
    <name evidence="5" type="ORF">FHS03_002409</name>
</gene>
<keyword evidence="6" id="KW-1185">Reference proteome</keyword>
<comment type="caution">
    <text evidence="5">The sequence shown here is derived from an EMBL/GenBank/DDBJ whole genome shotgun (WGS) entry which is preliminary data.</text>
</comment>
<keyword evidence="2 5" id="KW-0238">DNA-binding</keyword>
<dbReference type="PANTHER" id="PTHR43436:SF2">
    <property type="entry name" value="ARAC_XYLS FAMILY TRANSCRIPTIONAL REGULATOR"/>
    <property type="match status" value="1"/>
</dbReference>
<proteinExistence type="predicted"/>
<dbReference type="InterPro" id="IPR020449">
    <property type="entry name" value="Tscrpt_reg_AraC-type_HTH"/>
</dbReference>
<keyword evidence="3" id="KW-0804">Transcription</keyword>
<accession>A0A7W5BA30</accession>
<dbReference type="AlphaFoldDB" id="A0A7W5BA30"/>
<protein>
    <submittedName>
        <fullName evidence="5">AraC-like DNA-binding protein</fullName>
    </submittedName>
</protein>
<dbReference type="GO" id="GO:0003700">
    <property type="term" value="F:DNA-binding transcription factor activity"/>
    <property type="evidence" value="ECO:0007669"/>
    <property type="project" value="InterPro"/>
</dbReference>
<dbReference type="InterPro" id="IPR009057">
    <property type="entry name" value="Homeodomain-like_sf"/>
</dbReference>
<dbReference type="PRINTS" id="PR00032">
    <property type="entry name" value="HTHARAC"/>
</dbReference>
<dbReference type="RefSeq" id="WP_183441205.1">
    <property type="nucleotide sequence ID" value="NZ_JACHXD010000006.1"/>
</dbReference>
<dbReference type="PANTHER" id="PTHR43436">
    <property type="entry name" value="ARAC-FAMILY TRANSCRIPTIONAL REGULATOR"/>
    <property type="match status" value="1"/>
</dbReference>
<reference evidence="5 6" key="1">
    <citation type="submission" date="2020-08" db="EMBL/GenBank/DDBJ databases">
        <title>Genomic Encyclopedia of Type Strains, Phase III (KMG-III): the genomes of soil and plant-associated and newly described type strains.</title>
        <authorList>
            <person name="Whitman W."/>
        </authorList>
    </citation>
    <scope>NUCLEOTIDE SEQUENCE [LARGE SCALE GENOMIC DNA]</scope>
    <source>
        <strain evidence="5 6">CECT 8897</strain>
    </source>
</reference>
<dbReference type="Proteomes" id="UP000541535">
    <property type="component" value="Unassembled WGS sequence"/>
</dbReference>
<feature type="domain" description="HTH araC/xylS-type" evidence="4">
    <location>
        <begin position="193"/>
        <end position="289"/>
    </location>
</feature>
<dbReference type="SUPFAM" id="SSF46689">
    <property type="entry name" value="Homeodomain-like"/>
    <property type="match status" value="2"/>
</dbReference>
<evidence type="ECO:0000313" key="6">
    <source>
        <dbReference type="Proteomes" id="UP000541535"/>
    </source>
</evidence>
<sequence length="289" mass="31371">MTSASDQAIVRRLLALAPQEGDTGTRLPGVTLMRANSTRPPSAVLQSPTIVLMAQGLKRGFLGSEVFHYQPGQYLIVSVPLPFYCDTIVTEGEPMLALAVEIDMGLVFDLLAKMQATLAPSVELPSRGMAVVDLDETLRDVLERLLASLGSNEELAVLGPQLLRELHYRVLQGAGGDCLRSLASWHGRRGPIFLACEHLRTRYAEPLSVDALAKEAAMSTSSFHKAFKALTGHSPIQYLKAVRLHKAHELIARQDSPVAQAAFAVGYASASQFSREFKRLFGYSPAEAS</sequence>
<dbReference type="InterPro" id="IPR018062">
    <property type="entry name" value="HTH_AraC-typ_CS"/>
</dbReference>
<dbReference type="InterPro" id="IPR018060">
    <property type="entry name" value="HTH_AraC"/>
</dbReference>
<evidence type="ECO:0000313" key="5">
    <source>
        <dbReference type="EMBL" id="MBB3119357.1"/>
    </source>
</evidence>
<keyword evidence="1" id="KW-0805">Transcription regulation</keyword>
<name>A0A7W5BA30_9BURK</name>
<dbReference type="GO" id="GO:0043565">
    <property type="term" value="F:sequence-specific DNA binding"/>
    <property type="evidence" value="ECO:0007669"/>
    <property type="project" value="InterPro"/>
</dbReference>
<dbReference type="PROSITE" id="PS00041">
    <property type="entry name" value="HTH_ARAC_FAMILY_1"/>
    <property type="match status" value="1"/>
</dbReference>
<dbReference type="Gene3D" id="1.10.10.60">
    <property type="entry name" value="Homeodomain-like"/>
    <property type="match status" value="2"/>
</dbReference>
<dbReference type="EMBL" id="JACHXD010000006">
    <property type="protein sequence ID" value="MBB3119357.1"/>
    <property type="molecule type" value="Genomic_DNA"/>
</dbReference>
<evidence type="ECO:0000256" key="1">
    <source>
        <dbReference type="ARBA" id="ARBA00023015"/>
    </source>
</evidence>
<dbReference type="Pfam" id="PF12833">
    <property type="entry name" value="HTH_18"/>
    <property type="match status" value="1"/>
</dbReference>
<dbReference type="SMART" id="SM00342">
    <property type="entry name" value="HTH_ARAC"/>
    <property type="match status" value="1"/>
</dbReference>
<dbReference type="InterPro" id="IPR009594">
    <property type="entry name" value="Tscrpt_reg_HTH_AraC_N"/>
</dbReference>
<evidence type="ECO:0000259" key="4">
    <source>
        <dbReference type="PROSITE" id="PS01124"/>
    </source>
</evidence>